<dbReference type="InParanoid" id="A0A0C3GDW1"/>
<dbReference type="SUPFAM" id="SSF53474">
    <property type="entry name" value="alpha/beta-Hydrolases"/>
    <property type="match status" value="1"/>
</dbReference>
<dbReference type="EC" id="3.1.1.-" evidence="3"/>
<reference evidence="5 6" key="1">
    <citation type="submission" date="2014-04" db="EMBL/GenBank/DDBJ databases">
        <authorList>
            <consortium name="DOE Joint Genome Institute"/>
            <person name="Kuo A."/>
            <person name="Martino E."/>
            <person name="Perotto S."/>
            <person name="Kohler A."/>
            <person name="Nagy L.G."/>
            <person name="Floudas D."/>
            <person name="Copeland A."/>
            <person name="Barry K.W."/>
            <person name="Cichocki N."/>
            <person name="Veneault-Fourrey C."/>
            <person name="LaButti K."/>
            <person name="Lindquist E.A."/>
            <person name="Lipzen A."/>
            <person name="Lundell T."/>
            <person name="Morin E."/>
            <person name="Murat C."/>
            <person name="Sun H."/>
            <person name="Tunlid A."/>
            <person name="Henrissat B."/>
            <person name="Grigoriev I.V."/>
            <person name="Hibbett D.S."/>
            <person name="Martin F."/>
            <person name="Nordberg H.P."/>
            <person name="Cantor M.N."/>
            <person name="Hua S.X."/>
        </authorList>
    </citation>
    <scope>NUCLEOTIDE SEQUENCE [LARGE SCALE GENOMIC DNA]</scope>
    <source>
        <strain evidence="5 6">Zn</strain>
    </source>
</reference>
<keyword evidence="2 3" id="KW-0378">Hydrolase</keyword>
<name>A0A0C3GDW1_OIDMZ</name>
<dbReference type="Proteomes" id="UP000054321">
    <property type="component" value="Unassembled WGS sequence"/>
</dbReference>
<comment type="similarity">
    <text evidence="1 3">Belongs to the type-B carboxylesterase/lipase family.</text>
</comment>
<evidence type="ECO:0000313" key="5">
    <source>
        <dbReference type="EMBL" id="KIM94345.1"/>
    </source>
</evidence>
<protein>
    <recommendedName>
        <fullName evidence="3">Carboxylic ester hydrolase</fullName>
        <ecNumber evidence="3">3.1.1.-</ecNumber>
    </recommendedName>
</protein>
<keyword evidence="3" id="KW-0732">Signal</keyword>
<dbReference type="EMBL" id="KN832890">
    <property type="protein sequence ID" value="KIM94345.1"/>
    <property type="molecule type" value="Genomic_DNA"/>
</dbReference>
<reference evidence="6" key="2">
    <citation type="submission" date="2015-01" db="EMBL/GenBank/DDBJ databases">
        <title>Evolutionary Origins and Diversification of the Mycorrhizal Mutualists.</title>
        <authorList>
            <consortium name="DOE Joint Genome Institute"/>
            <consortium name="Mycorrhizal Genomics Consortium"/>
            <person name="Kohler A."/>
            <person name="Kuo A."/>
            <person name="Nagy L.G."/>
            <person name="Floudas D."/>
            <person name="Copeland A."/>
            <person name="Barry K.W."/>
            <person name="Cichocki N."/>
            <person name="Veneault-Fourrey C."/>
            <person name="LaButti K."/>
            <person name="Lindquist E.A."/>
            <person name="Lipzen A."/>
            <person name="Lundell T."/>
            <person name="Morin E."/>
            <person name="Murat C."/>
            <person name="Riley R."/>
            <person name="Ohm R."/>
            <person name="Sun H."/>
            <person name="Tunlid A."/>
            <person name="Henrissat B."/>
            <person name="Grigoriev I.V."/>
            <person name="Hibbett D.S."/>
            <person name="Martin F."/>
        </authorList>
    </citation>
    <scope>NUCLEOTIDE SEQUENCE [LARGE SCALE GENOMIC DNA]</scope>
    <source>
        <strain evidence="6">Zn</strain>
    </source>
</reference>
<dbReference type="Gene3D" id="3.40.50.1820">
    <property type="entry name" value="alpha/beta hydrolase"/>
    <property type="match status" value="1"/>
</dbReference>
<dbReference type="InterPro" id="IPR029058">
    <property type="entry name" value="AB_hydrolase_fold"/>
</dbReference>
<dbReference type="InterPro" id="IPR019826">
    <property type="entry name" value="Carboxylesterase_B_AS"/>
</dbReference>
<dbReference type="ESTHER" id="9pezi-a0a0c3gdw1">
    <property type="family name" value="Fungal_carboxylesterase_lipase"/>
</dbReference>
<evidence type="ECO:0000256" key="1">
    <source>
        <dbReference type="ARBA" id="ARBA00005964"/>
    </source>
</evidence>
<evidence type="ECO:0000259" key="4">
    <source>
        <dbReference type="Pfam" id="PF00135"/>
    </source>
</evidence>
<dbReference type="AlphaFoldDB" id="A0A0C3GDW1"/>
<dbReference type="InterPro" id="IPR002018">
    <property type="entry name" value="CarbesteraseB"/>
</dbReference>
<evidence type="ECO:0000256" key="3">
    <source>
        <dbReference type="RuleBase" id="RU361235"/>
    </source>
</evidence>
<dbReference type="OrthoDB" id="408631at2759"/>
<feature type="signal peptide" evidence="3">
    <location>
        <begin position="1"/>
        <end position="20"/>
    </location>
</feature>
<dbReference type="InterPro" id="IPR050309">
    <property type="entry name" value="Type-B_Carboxylest/Lipase"/>
</dbReference>
<accession>A0A0C3GDW1</accession>
<dbReference type="PANTHER" id="PTHR11559">
    <property type="entry name" value="CARBOXYLESTERASE"/>
    <property type="match status" value="1"/>
</dbReference>
<dbReference type="HOGENOM" id="CLU_006586_10_5_1"/>
<dbReference type="STRING" id="913774.A0A0C3GDW1"/>
<evidence type="ECO:0000313" key="6">
    <source>
        <dbReference type="Proteomes" id="UP000054321"/>
    </source>
</evidence>
<feature type="chain" id="PRO_5005111061" description="Carboxylic ester hydrolase" evidence="3">
    <location>
        <begin position="21"/>
        <end position="526"/>
    </location>
</feature>
<gene>
    <name evidence="5" type="ORF">OIDMADRAFT_184420</name>
</gene>
<dbReference type="InterPro" id="IPR019819">
    <property type="entry name" value="Carboxylesterase_B_CS"/>
</dbReference>
<feature type="domain" description="Carboxylesterase type B" evidence="4">
    <location>
        <begin position="50"/>
        <end position="512"/>
    </location>
</feature>
<organism evidence="5 6">
    <name type="scientific">Oidiodendron maius (strain Zn)</name>
    <dbReference type="NCBI Taxonomy" id="913774"/>
    <lineage>
        <taxon>Eukaryota</taxon>
        <taxon>Fungi</taxon>
        <taxon>Dikarya</taxon>
        <taxon>Ascomycota</taxon>
        <taxon>Pezizomycotina</taxon>
        <taxon>Leotiomycetes</taxon>
        <taxon>Leotiomycetes incertae sedis</taxon>
        <taxon>Myxotrichaceae</taxon>
        <taxon>Oidiodendron</taxon>
    </lineage>
</organism>
<proteinExistence type="inferred from homology"/>
<dbReference type="GO" id="GO:0016787">
    <property type="term" value="F:hydrolase activity"/>
    <property type="evidence" value="ECO:0007669"/>
    <property type="project" value="UniProtKB-KW"/>
</dbReference>
<dbReference type="Pfam" id="PF00135">
    <property type="entry name" value="COesterase"/>
    <property type="match status" value="1"/>
</dbReference>
<sequence length="526" mass="57575">MMFISPISFLLAVSFSLAHATEEVVKIPSNTSLPIVDLGYVKQQASWYSLTENFYVFKNVRYAKPPLGELRFRKPVPPVPEEGVQNGSVYRSPICPQSPSDLSGVSNDSTITEDCLFLDVYVPKGIASHDSVPVLLWLYGGGYAAGSKDGFYDPTGLFERTSSPMIFVSPNYRLGAFGWLSPPDEDITPNVGLYDVRAAMSWVEQYISAFGGDCGRVTVMGESAGAGNIMHTITAYGGAKSPPPFQQAIMQSPGLVPIKNNPQGRTNLYKAFLTRANCTSLKCLRAAPTSALIDANKYLVTYGAGPNSVGFGPVVDGDYIPDLPSRLLHNGKFHRTLKGLISANNAREGGFYTGPPENLEAGAFESFLSTFLPTISFSANATLHKLYPSAPAGDTIGEWTRVTDFVGDVQFTCNAQFLASAFTKGVYRYIFSVPPAYHGDDVAYTFYNDGEQDVNISIAHNLQDIIINFVTTGIPTSKQEPGFPEYWPGRRSLFFNSTNEVDVDPWKSKRCDWWQTGLFAENPRTI</sequence>
<dbReference type="PROSITE" id="PS00941">
    <property type="entry name" value="CARBOXYLESTERASE_B_2"/>
    <property type="match status" value="1"/>
</dbReference>
<keyword evidence="6" id="KW-1185">Reference proteome</keyword>
<evidence type="ECO:0000256" key="2">
    <source>
        <dbReference type="ARBA" id="ARBA00022801"/>
    </source>
</evidence>
<dbReference type="PROSITE" id="PS00122">
    <property type="entry name" value="CARBOXYLESTERASE_B_1"/>
    <property type="match status" value="1"/>
</dbReference>